<dbReference type="InterPro" id="IPR001202">
    <property type="entry name" value="WW_dom"/>
</dbReference>
<dbReference type="Pfam" id="PF00397">
    <property type="entry name" value="WW"/>
    <property type="match status" value="1"/>
</dbReference>
<organism evidence="7 8">
    <name type="scientific">Paralvinella palmiformis</name>
    <dbReference type="NCBI Taxonomy" id="53620"/>
    <lineage>
        <taxon>Eukaryota</taxon>
        <taxon>Metazoa</taxon>
        <taxon>Spiralia</taxon>
        <taxon>Lophotrochozoa</taxon>
        <taxon>Annelida</taxon>
        <taxon>Polychaeta</taxon>
        <taxon>Sedentaria</taxon>
        <taxon>Canalipalpata</taxon>
        <taxon>Terebellida</taxon>
        <taxon>Terebelliformia</taxon>
        <taxon>Alvinellidae</taxon>
        <taxon>Paralvinella</taxon>
    </lineage>
</organism>
<evidence type="ECO:0000256" key="2">
    <source>
        <dbReference type="ARBA" id="ARBA00022737"/>
    </source>
</evidence>
<evidence type="ECO:0000313" key="7">
    <source>
        <dbReference type="EMBL" id="KAK2150487.1"/>
    </source>
</evidence>
<dbReference type="Pfam" id="PF00625">
    <property type="entry name" value="Guanylate_kin"/>
    <property type="match status" value="1"/>
</dbReference>
<keyword evidence="2" id="KW-0677">Repeat</keyword>
<dbReference type="PROSITE" id="PS50052">
    <property type="entry name" value="GUANYLATE_KINASE_2"/>
    <property type="match status" value="1"/>
</dbReference>
<comment type="caution">
    <text evidence="7">The sequence shown here is derived from an EMBL/GenBank/DDBJ whole genome shotgun (WGS) entry which is preliminary data.</text>
</comment>
<keyword evidence="3" id="KW-0472">Membrane</keyword>
<reference evidence="7" key="1">
    <citation type="journal article" date="2023" name="Mol. Biol. Evol.">
        <title>Third-Generation Sequencing Reveals the Adaptive Role of the Epigenome in Three Deep-Sea Polychaetes.</title>
        <authorList>
            <person name="Perez M."/>
            <person name="Aroh O."/>
            <person name="Sun Y."/>
            <person name="Lan Y."/>
            <person name="Juniper S.K."/>
            <person name="Young C.R."/>
            <person name="Angers B."/>
            <person name="Qian P.Y."/>
        </authorList>
    </citation>
    <scope>NUCLEOTIDE SEQUENCE</scope>
    <source>
        <strain evidence="7">P08H-3</strain>
    </source>
</reference>
<dbReference type="Gene3D" id="2.20.70.10">
    <property type="match status" value="1"/>
</dbReference>
<dbReference type="PANTHER" id="PTHR10316:SF40">
    <property type="entry name" value="LD27118P"/>
    <property type="match status" value="1"/>
</dbReference>
<dbReference type="InterPro" id="IPR008144">
    <property type="entry name" value="Guanylate_kin-like_dom"/>
</dbReference>
<feature type="non-terminal residue" evidence="7">
    <location>
        <position position="1"/>
    </location>
</feature>
<name>A0AAD9MYH2_9ANNE</name>
<evidence type="ECO:0000256" key="4">
    <source>
        <dbReference type="SAM" id="MobiDB-lite"/>
    </source>
</evidence>
<protein>
    <submittedName>
        <fullName evidence="7">Uncharacterized protein</fullName>
    </submittedName>
</protein>
<dbReference type="FunFam" id="2.20.70.10:FF:000034">
    <property type="entry name" value="syntaxin-binding protein 4 isoform X1"/>
    <property type="match status" value="1"/>
</dbReference>
<keyword evidence="8" id="KW-1185">Reference proteome</keyword>
<proteinExistence type="predicted"/>
<feature type="domain" description="WW" evidence="5">
    <location>
        <begin position="124"/>
        <end position="157"/>
    </location>
</feature>
<dbReference type="SUPFAM" id="SSF52540">
    <property type="entry name" value="P-loop containing nucleoside triphosphate hydrolases"/>
    <property type="match status" value="1"/>
</dbReference>
<dbReference type="Gene3D" id="3.30.63.10">
    <property type="entry name" value="Guanylate Kinase phosphate binding domain"/>
    <property type="match status" value="1"/>
</dbReference>
<dbReference type="GO" id="GO:0005737">
    <property type="term" value="C:cytoplasm"/>
    <property type="evidence" value="ECO:0007669"/>
    <property type="project" value="TreeGrafter"/>
</dbReference>
<dbReference type="GO" id="GO:0007165">
    <property type="term" value="P:signal transduction"/>
    <property type="evidence" value="ECO:0007669"/>
    <property type="project" value="TreeGrafter"/>
</dbReference>
<dbReference type="PROSITE" id="PS00856">
    <property type="entry name" value="GUANYLATE_KINASE_1"/>
    <property type="match status" value="1"/>
</dbReference>
<dbReference type="GO" id="GO:0016020">
    <property type="term" value="C:membrane"/>
    <property type="evidence" value="ECO:0007669"/>
    <property type="project" value="UniProtKB-SubCell"/>
</dbReference>
<sequence>GTTRPQRPGELDGVDYKFLSVDEFMALEKSGNLLESGLYDGNHYGTPKPSKDPSDNPFRRTNSVGTLLPGQHPSSEGKRRRNRSNIEVSTNNRSSISRSPSDIQPPMLTRKKSLERAQSSSNLGPLPPNWEMAFTEDGVPYFIDHSTETTHWLDPRLAHNQKLNALDCNDDGPDGRSDHVTAGSSLARTAGFGAVPVPGVHSSLMSCIRSTRGIPVTEDKHFLPRIMLNVLPGMTPKTRKCTGRSRTSFISCSGPTPDHSGGRHTMVSYATDSVYSLPWEW</sequence>
<evidence type="ECO:0000259" key="5">
    <source>
        <dbReference type="PROSITE" id="PS50020"/>
    </source>
</evidence>
<dbReference type="InterPro" id="IPR036020">
    <property type="entry name" value="WW_dom_sf"/>
</dbReference>
<dbReference type="PANTHER" id="PTHR10316">
    <property type="entry name" value="MEMBRANE ASSOCIATED GUANYLATE KINASE-RELATED"/>
    <property type="match status" value="1"/>
</dbReference>
<dbReference type="SUPFAM" id="SSF51045">
    <property type="entry name" value="WW domain"/>
    <property type="match status" value="1"/>
</dbReference>
<dbReference type="AlphaFoldDB" id="A0AAD9MYH2"/>
<evidence type="ECO:0000259" key="6">
    <source>
        <dbReference type="PROSITE" id="PS50052"/>
    </source>
</evidence>
<gene>
    <name evidence="7" type="ORF">LSH36_403g02000</name>
</gene>
<accession>A0AAD9MYH2</accession>
<dbReference type="InterPro" id="IPR020590">
    <property type="entry name" value="Guanylate_kinase_CS"/>
</dbReference>
<comment type="subcellular location">
    <subcellularLocation>
        <location evidence="1">Membrane</location>
        <topology evidence="1">Peripheral membrane protein</topology>
    </subcellularLocation>
</comment>
<dbReference type="PROSITE" id="PS50020">
    <property type="entry name" value="WW_DOMAIN_2"/>
    <property type="match status" value="1"/>
</dbReference>
<evidence type="ECO:0000256" key="1">
    <source>
        <dbReference type="ARBA" id="ARBA00004170"/>
    </source>
</evidence>
<dbReference type="InterPro" id="IPR008145">
    <property type="entry name" value="GK/Ca_channel_bsu"/>
</dbReference>
<dbReference type="SMART" id="SM00456">
    <property type="entry name" value="WW"/>
    <property type="match status" value="1"/>
</dbReference>
<feature type="compositionally biased region" description="Polar residues" evidence="4">
    <location>
        <begin position="85"/>
        <end position="102"/>
    </location>
</feature>
<dbReference type="InterPro" id="IPR027417">
    <property type="entry name" value="P-loop_NTPase"/>
</dbReference>
<dbReference type="CDD" id="cd00201">
    <property type="entry name" value="WW"/>
    <property type="match status" value="1"/>
</dbReference>
<feature type="domain" description="Guanylate kinase-like" evidence="6">
    <location>
        <begin position="1"/>
        <end position="46"/>
    </location>
</feature>
<evidence type="ECO:0000313" key="8">
    <source>
        <dbReference type="Proteomes" id="UP001208570"/>
    </source>
</evidence>
<dbReference type="Proteomes" id="UP001208570">
    <property type="component" value="Unassembled WGS sequence"/>
</dbReference>
<feature type="compositionally biased region" description="Basic and acidic residues" evidence="4">
    <location>
        <begin position="49"/>
        <end position="58"/>
    </location>
</feature>
<evidence type="ECO:0000256" key="3">
    <source>
        <dbReference type="ARBA" id="ARBA00023136"/>
    </source>
</evidence>
<dbReference type="EMBL" id="JAODUP010000403">
    <property type="protein sequence ID" value="KAK2150487.1"/>
    <property type="molecule type" value="Genomic_DNA"/>
</dbReference>
<feature type="region of interest" description="Disordered" evidence="4">
    <location>
        <begin position="35"/>
        <end position="106"/>
    </location>
</feature>